<feature type="non-terminal residue" evidence="13">
    <location>
        <position position="496"/>
    </location>
</feature>
<comment type="caution">
    <text evidence="13">The sequence shown here is derived from an EMBL/GenBank/DDBJ whole genome shotgun (WGS) entry which is preliminary data.</text>
</comment>
<dbReference type="PANTHER" id="PTHR42985:SF40">
    <property type="entry name" value="LD47995P-RELATED"/>
    <property type="match status" value="1"/>
</dbReference>
<keyword evidence="10" id="KW-0739">Sodium transport</keyword>
<keyword evidence="3" id="KW-0813">Transport</keyword>
<dbReference type="Proteomes" id="UP000827092">
    <property type="component" value="Unassembled WGS sequence"/>
</dbReference>
<dbReference type="NCBIfam" id="TIGR00813">
    <property type="entry name" value="sss"/>
    <property type="match status" value="1"/>
</dbReference>
<comment type="similarity">
    <text evidence="2 11">Belongs to the sodium:solute symporter (SSF) (TC 2.A.21) family.</text>
</comment>
<dbReference type="Gene3D" id="1.20.1730.10">
    <property type="entry name" value="Sodium/glucose cotransporter"/>
    <property type="match status" value="1"/>
</dbReference>
<evidence type="ECO:0008006" key="15">
    <source>
        <dbReference type="Google" id="ProtNLM"/>
    </source>
</evidence>
<evidence type="ECO:0000256" key="5">
    <source>
        <dbReference type="ARBA" id="ARBA00022692"/>
    </source>
</evidence>
<feature type="transmembrane region" description="Helical" evidence="12">
    <location>
        <begin position="321"/>
        <end position="344"/>
    </location>
</feature>
<evidence type="ECO:0000313" key="14">
    <source>
        <dbReference type="Proteomes" id="UP000827092"/>
    </source>
</evidence>
<evidence type="ECO:0000256" key="9">
    <source>
        <dbReference type="ARBA" id="ARBA00023136"/>
    </source>
</evidence>
<feature type="transmembrane region" description="Helical" evidence="12">
    <location>
        <begin position="191"/>
        <end position="216"/>
    </location>
</feature>
<dbReference type="PANTHER" id="PTHR42985">
    <property type="entry name" value="SODIUM-COUPLED MONOCARBOXYLATE TRANSPORTER"/>
    <property type="match status" value="1"/>
</dbReference>
<evidence type="ECO:0000256" key="4">
    <source>
        <dbReference type="ARBA" id="ARBA00022475"/>
    </source>
</evidence>
<feature type="transmembrane region" description="Helical" evidence="12">
    <location>
        <begin position="380"/>
        <end position="402"/>
    </location>
</feature>
<feature type="transmembrane region" description="Helical" evidence="12">
    <location>
        <begin position="275"/>
        <end position="301"/>
    </location>
</feature>
<dbReference type="Pfam" id="PF00474">
    <property type="entry name" value="SSF"/>
    <property type="match status" value="1"/>
</dbReference>
<comment type="subcellular location">
    <subcellularLocation>
        <location evidence="1">Cell membrane</location>
        <topology evidence="1">Multi-pass membrane protein</topology>
    </subcellularLocation>
</comment>
<dbReference type="GO" id="GO:0006814">
    <property type="term" value="P:sodium ion transport"/>
    <property type="evidence" value="ECO:0007669"/>
    <property type="project" value="UniProtKB-KW"/>
</dbReference>
<feature type="transmembrane region" description="Helical" evidence="12">
    <location>
        <begin position="51"/>
        <end position="69"/>
    </location>
</feature>
<dbReference type="PROSITE" id="PS50283">
    <property type="entry name" value="NA_SOLUT_SYMP_3"/>
    <property type="match status" value="1"/>
</dbReference>
<feature type="transmembrane region" description="Helical" evidence="12">
    <location>
        <begin position="157"/>
        <end position="179"/>
    </location>
</feature>
<evidence type="ECO:0000256" key="7">
    <source>
        <dbReference type="ARBA" id="ARBA00023053"/>
    </source>
</evidence>
<accession>A0AAV6UCY5</accession>
<evidence type="ECO:0000256" key="3">
    <source>
        <dbReference type="ARBA" id="ARBA00022448"/>
    </source>
</evidence>
<evidence type="ECO:0000256" key="10">
    <source>
        <dbReference type="ARBA" id="ARBA00023201"/>
    </source>
</evidence>
<keyword evidence="7" id="KW-0915">Sodium</keyword>
<keyword evidence="6 12" id="KW-1133">Transmembrane helix</keyword>
<dbReference type="InterPro" id="IPR038377">
    <property type="entry name" value="Na/Glc_symporter_sf"/>
</dbReference>
<organism evidence="13 14">
    <name type="scientific">Oedothorax gibbosus</name>
    <dbReference type="NCBI Taxonomy" id="931172"/>
    <lineage>
        <taxon>Eukaryota</taxon>
        <taxon>Metazoa</taxon>
        <taxon>Ecdysozoa</taxon>
        <taxon>Arthropoda</taxon>
        <taxon>Chelicerata</taxon>
        <taxon>Arachnida</taxon>
        <taxon>Araneae</taxon>
        <taxon>Araneomorphae</taxon>
        <taxon>Entelegynae</taxon>
        <taxon>Araneoidea</taxon>
        <taxon>Linyphiidae</taxon>
        <taxon>Erigoninae</taxon>
        <taxon>Oedothorax</taxon>
    </lineage>
</organism>
<dbReference type="InterPro" id="IPR001734">
    <property type="entry name" value="Na/solute_symporter"/>
</dbReference>
<dbReference type="AlphaFoldDB" id="A0AAV6UCY5"/>
<evidence type="ECO:0000256" key="12">
    <source>
        <dbReference type="SAM" id="Phobius"/>
    </source>
</evidence>
<keyword evidence="5 12" id="KW-0812">Transmembrane</keyword>
<evidence type="ECO:0000256" key="11">
    <source>
        <dbReference type="RuleBase" id="RU362091"/>
    </source>
</evidence>
<keyword evidence="8" id="KW-0406">Ion transport</keyword>
<keyword evidence="14" id="KW-1185">Reference proteome</keyword>
<sequence>MSAKYNLGIADYAIILTSFIVSSLIGVGFRFSGDRQKTTSEYLLGGRNSHMLPVVLSTTVTTMSGIAILGNPAELYKYGVTCLIFELGTGIGMVFASYFIIPVYFRCGVSSIYEYLEMRFGKYTRYTVSAMFLIEMILYMSIVLLAPVLALSAVTDISMGTAIVLCGSVCTFYCFLGGLKAVMWADVFQSILMFICVIVIISVGIFEFGGVGEIIRRADTTKRLDIDFAFDLTTRYTFWNCLMEGLQIGIGYYGTNQIQVQRVLSMSGPKRAQKAILWSVFPVVGIYMMISSIGIVLYAIFYLCDPMQDKEAGISSYDQLVPYFIITRLGSVPGVMGLCIAGVFSGSLSTMSSGLNSMSTVAVVDFIKPKFGTKITDKTLVVVAKGLALLFGIAVILLTFVISGANSIAQLTAVFMVAIEGPVIAIFLTGIFTRKVSDKNAVLGLIISVVVIYWLSFGSMISDYTTPIYPLDTSGCSWTNSSNFSNFTMQTSQDTN</sequence>
<keyword evidence="4" id="KW-1003">Cell membrane</keyword>
<name>A0AAV6UCY5_9ARAC</name>
<feature type="transmembrane region" description="Helical" evidence="12">
    <location>
        <begin position="441"/>
        <end position="461"/>
    </location>
</feature>
<feature type="transmembrane region" description="Helical" evidence="12">
    <location>
        <begin position="408"/>
        <end position="429"/>
    </location>
</feature>
<protein>
    <recommendedName>
        <fullName evidence="15">Sodium-coupled monocarboxylate transporter 1</fullName>
    </recommendedName>
</protein>
<keyword evidence="9 12" id="KW-0472">Membrane</keyword>
<gene>
    <name evidence="13" type="ORF">JTE90_025691</name>
</gene>
<evidence type="ECO:0000256" key="8">
    <source>
        <dbReference type="ARBA" id="ARBA00023065"/>
    </source>
</evidence>
<feature type="transmembrane region" description="Helical" evidence="12">
    <location>
        <begin position="12"/>
        <end position="31"/>
    </location>
</feature>
<dbReference type="EMBL" id="JAFNEN010000499">
    <property type="protein sequence ID" value="KAG8181718.1"/>
    <property type="molecule type" value="Genomic_DNA"/>
</dbReference>
<dbReference type="InterPro" id="IPR051163">
    <property type="entry name" value="Sodium:Solute_Symporter_SSF"/>
</dbReference>
<evidence type="ECO:0000313" key="13">
    <source>
        <dbReference type="EMBL" id="KAG8181718.1"/>
    </source>
</evidence>
<reference evidence="13 14" key="1">
    <citation type="journal article" date="2022" name="Nat. Ecol. Evol.">
        <title>A masculinizing supergene underlies an exaggerated male reproductive morph in a spider.</title>
        <authorList>
            <person name="Hendrickx F."/>
            <person name="De Corte Z."/>
            <person name="Sonet G."/>
            <person name="Van Belleghem S.M."/>
            <person name="Kostlbacher S."/>
            <person name="Vangestel C."/>
        </authorList>
    </citation>
    <scope>NUCLEOTIDE SEQUENCE [LARGE SCALE GENOMIC DNA]</scope>
    <source>
        <strain evidence="13">W744_W776</strain>
    </source>
</reference>
<evidence type="ECO:0000256" key="6">
    <source>
        <dbReference type="ARBA" id="ARBA00022989"/>
    </source>
</evidence>
<evidence type="ECO:0000256" key="1">
    <source>
        <dbReference type="ARBA" id="ARBA00004651"/>
    </source>
</evidence>
<dbReference type="GO" id="GO:0005886">
    <property type="term" value="C:plasma membrane"/>
    <property type="evidence" value="ECO:0007669"/>
    <property type="project" value="UniProtKB-SubCell"/>
</dbReference>
<feature type="transmembrane region" description="Helical" evidence="12">
    <location>
        <begin position="126"/>
        <end position="151"/>
    </location>
</feature>
<proteinExistence type="inferred from homology"/>
<dbReference type="GO" id="GO:0015293">
    <property type="term" value="F:symporter activity"/>
    <property type="evidence" value="ECO:0007669"/>
    <property type="project" value="TreeGrafter"/>
</dbReference>
<evidence type="ECO:0000256" key="2">
    <source>
        <dbReference type="ARBA" id="ARBA00006434"/>
    </source>
</evidence>
<feature type="transmembrane region" description="Helical" evidence="12">
    <location>
        <begin position="75"/>
        <end position="105"/>
    </location>
</feature>